<feature type="signal peptide" evidence="1">
    <location>
        <begin position="1"/>
        <end position="20"/>
    </location>
</feature>
<keyword evidence="4" id="KW-1185">Reference proteome</keyword>
<evidence type="ECO:0000259" key="2">
    <source>
        <dbReference type="PROSITE" id="PS50181"/>
    </source>
</evidence>
<keyword evidence="1" id="KW-0732">Signal</keyword>
<feature type="domain" description="F-box" evidence="2">
    <location>
        <begin position="79"/>
        <end position="125"/>
    </location>
</feature>
<evidence type="ECO:0000313" key="3">
    <source>
        <dbReference type="EMBL" id="KAK9124832.1"/>
    </source>
</evidence>
<evidence type="ECO:0000256" key="1">
    <source>
        <dbReference type="SAM" id="SignalP"/>
    </source>
</evidence>
<dbReference type="Pfam" id="PF12937">
    <property type="entry name" value="F-box-like"/>
    <property type="match status" value="1"/>
</dbReference>
<sequence length="395" mass="45867">MLLLLMISCLSFIFLSKFLSFKPLHTWAIEKMSLCSSMSMLKTKTMLCVLGSSSNMPKKEKSNRFEVEVELEEEETTKEMWLLDLPDLVLESILEKLPPSGLCRMAGVCRSLRDRCRSNYLWERHMKEKWGSVIGDAAYREWQWHIASSTSTCTSSFNGKKKKKARFVRSLSCILCFAWAGLTLDNDPKKNRPSLSDNSIMSWYAALESGNFWFPAQVYNRENGHVGFMLSCYDADVNYDSQTDSFHARYPPHGRRPAVIEGGVQWNRLRKPPVDTSAHYLHISNCLNELRPGNHIEIQWRRNKEFPYGWWYGVIGHLEMCDKIDYHCQCHSSDTVVLEFNQYTPGSRWTRATINRKNHREEGNETEGFYGGIRKLDSNQEITTWKRLWPAEVLA</sequence>
<name>A0AAP0J1W1_9MAGN</name>
<accession>A0AAP0J1W1</accession>
<dbReference type="AlphaFoldDB" id="A0AAP0J1W1"/>
<dbReference type="Proteomes" id="UP001419268">
    <property type="component" value="Unassembled WGS sequence"/>
</dbReference>
<dbReference type="InterPro" id="IPR036047">
    <property type="entry name" value="F-box-like_dom_sf"/>
</dbReference>
<gene>
    <name evidence="3" type="ORF">Scep_013678</name>
</gene>
<dbReference type="EMBL" id="JBBNAG010000006">
    <property type="protein sequence ID" value="KAK9124832.1"/>
    <property type="molecule type" value="Genomic_DNA"/>
</dbReference>
<feature type="chain" id="PRO_5043045691" description="F-box domain-containing protein" evidence="1">
    <location>
        <begin position="21"/>
        <end position="395"/>
    </location>
</feature>
<dbReference type="PROSITE" id="PS50181">
    <property type="entry name" value="FBOX"/>
    <property type="match status" value="1"/>
</dbReference>
<protein>
    <recommendedName>
        <fullName evidence="2">F-box domain-containing protein</fullName>
    </recommendedName>
</protein>
<dbReference type="Gene3D" id="1.20.1280.50">
    <property type="match status" value="1"/>
</dbReference>
<organism evidence="3 4">
    <name type="scientific">Stephania cephalantha</name>
    <dbReference type="NCBI Taxonomy" id="152367"/>
    <lineage>
        <taxon>Eukaryota</taxon>
        <taxon>Viridiplantae</taxon>
        <taxon>Streptophyta</taxon>
        <taxon>Embryophyta</taxon>
        <taxon>Tracheophyta</taxon>
        <taxon>Spermatophyta</taxon>
        <taxon>Magnoliopsida</taxon>
        <taxon>Ranunculales</taxon>
        <taxon>Menispermaceae</taxon>
        <taxon>Menispermoideae</taxon>
        <taxon>Cissampelideae</taxon>
        <taxon>Stephania</taxon>
    </lineage>
</organism>
<dbReference type="InterPro" id="IPR001810">
    <property type="entry name" value="F-box_dom"/>
</dbReference>
<dbReference type="SMART" id="SM00256">
    <property type="entry name" value="FBOX"/>
    <property type="match status" value="1"/>
</dbReference>
<evidence type="ECO:0000313" key="4">
    <source>
        <dbReference type="Proteomes" id="UP001419268"/>
    </source>
</evidence>
<comment type="caution">
    <text evidence="3">The sequence shown here is derived from an EMBL/GenBank/DDBJ whole genome shotgun (WGS) entry which is preliminary data.</text>
</comment>
<dbReference type="PANTHER" id="PTHR31482">
    <property type="entry name" value="ESTS AU081301(E20138)"/>
    <property type="match status" value="1"/>
</dbReference>
<dbReference type="PANTHER" id="PTHR31482:SF2">
    <property type="entry name" value="F-BOX DOMAIN-CONTAINING PROTEIN"/>
    <property type="match status" value="1"/>
</dbReference>
<dbReference type="SUPFAM" id="SSF81383">
    <property type="entry name" value="F-box domain"/>
    <property type="match status" value="1"/>
</dbReference>
<proteinExistence type="predicted"/>
<reference evidence="3 4" key="1">
    <citation type="submission" date="2024-01" db="EMBL/GenBank/DDBJ databases">
        <title>Genome assemblies of Stephania.</title>
        <authorList>
            <person name="Yang L."/>
        </authorList>
    </citation>
    <scope>NUCLEOTIDE SEQUENCE [LARGE SCALE GENOMIC DNA]</scope>
    <source>
        <strain evidence="3">JXDWG</strain>
        <tissue evidence="3">Leaf</tissue>
    </source>
</reference>